<gene>
    <name evidence="1" type="ORF">BO95DRAFT_437703</name>
</gene>
<dbReference type="EMBL" id="KZ825310">
    <property type="protein sequence ID" value="RAH51534.1"/>
    <property type="molecule type" value="Genomic_DNA"/>
</dbReference>
<keyword evidence="2" id="KW-1185">Reference proteome</keyword>
<reference evidence="1" key="1">
    <citation type="submission" date="2018-02" db="EMBL/GenBank/DDBJ databases">
        <title>The genomes of Aspergillus section Nigri reveals drivers in fungal speciation.</title>
        <authorList>
            <consortium name="DOE Joint Genome Institute"/>
            <person name="Vesth T.C."/>
            <person name="Nybo J."/>
            <person name="Theobald S."/>
            <person name="Brandl J."/>
            <person name="Frisvad J.C."/>
            <person name="Nielsen K.F."/>
            <person name="Lyhne E.K."/>
            <person name="Kogle M.E."/>
            <person name="Kuo A."/>
            <person name="Riley R."/>
            <person name="Clum A."/>
            <person name="Nolan M."/>
            <person name="Lipzen A."/>
            <person name="Salamov A."/>
            <person name="Henrissat B."/>
            <person name="Wiebenga A."/>
            <person name="De vries R.P."/>
            <person name="Grigoriev I.V."/>
            <person name="Mortensen U.H."/>
            <person name="Andersen M.R."/>
            <person name="Baker S.E."/>
        </authorList>
    </citation>
    <scope>NUCLEOTIDE SEQUENCE</scope>
    <source>
        <strain evidence="1">CBS 621.78</strain>
    </source>
</reference>
<protein>
    <submittedName>
        <fullName evidence="1">Uncharacterized protein</fullName>
    </submittedName>
</protein>
<evidence type="ECO:0000313" key="1">
    <source>
        <dbReference type="EMBL" id="RAH51534.1"/>
    </source>
</evidence>
<accession>A0ACD1GQI1</accession>
<dbReference type="Proteomes" id="UP000249057">
    <property type="component" value="Unassembled WGS sequence"/>
</dbReference>
<organism evidence="1 2">
    <name type="scientific">Aspergillus brunneoviolaceus CBS 621.78</name>
    <dbReference type="NCBI Taxonomy" id="1450534"/>
    <lineage>
        <taxon>Eukaryota</taxon>
        <taxon>Fungi</taxon>
        <taxon>Dikarya</taxon>
        <taxon>Ascomycota</taxon>
        <taxon>Pezizomycotina</taxon>
        <taxon>Eurotiomycetes</taxon>
        <taxon>Eurotiomycetidae</taxon>
        <taxon>Eurotiales</taxon>
        <taxon>Aspergillaceae</taxon>
        <taxon>Aspergillus</taxon>
        <taxon>Aspergillus subgen. Circumdati</taxon>
    </lineage>
</organism>
<sequence length="132" mass="14438">MLSNWEAYIHTPLYISIYTTALSTTSSDNHNHLSTSNPPKDSQPTQQRPESNPSKSCPHSTASSNQPGQHPIPSQPKYKLPLPSQVTTAPPEKKRFHSRLPRVGITFPAQASLSPPNSHLYHCPGPGHDSSP</sequence>
<evidence type="ECO:0000313" key="2">
    <source>
        <dbReference type="Proteomes" id="UP000249057"/>
    </source>
</evidence>
<proteinExistence type="predicted"/>
<name>A0ACD1GQI1_9EURO</name>